<proteinExistence type="predicted"/>
<dbReference type="EMBL" id="JACSQN010000011">
    <property type="protein sequence ID" value="MBD7985447.1"/>
    <property type="molecule type" value="Genomic_DNA"/>
</dbReference>
<comment type="caution">
    <text evidence="2">The sequence shown here is derived from an EMBL/GenBank/DDBJ whole genome shotgun (WGS) entry which is preliminary data.</text>
</comment>
<dbReference type="PANTHER" id="PTHR12147">
    <property type="entry name" value="METALLOPEPTIDASE M28 FAMILY MEMBER"/>
    <property type="match status" value="1"/>
</dbReference>
<dbReference type="Gene3D" id="3.40.630.10">
    <property type="entry name" value="Zn peptidases"/>
    <property type="match status" value="2"/>
</dbReference>
<gene>
    <name evidence="2" type="ORF">H9649_12675</name>
</gene>
<feature type="domain" description="Peptidase M28" evidence="1">
    <location>
        <begin position="214"/>
        <end position="405"/>
    </location>
</feature>
<dbReference type="Proteomes" id="UP000626786">
    <property type="component" value="Unassembled WGS sequence"/>
</dbReference>
<dbReference type="InterPro" id="IPR007484">
    <property type="entry name" value="Peptidase_M28"/>
</dbReference>
<dbReference type="PANTHER" id="PTHR12147:SF26">
    <property type="entry name" value="PEPTIDASE M28 DOMAIN-CONTAINING PROTEIN"/>
    <property type="match status" value="1"/>
</dbReference>
<name>A0ABR8UBM5_9BACL</name>
<dbReference type="InterPro" id="IPR045175">
    <property type="entry name" value="M28_fam"/>
</dbReference>
<sequence length="648" mass="73631">MNLRSILIGSILMTIFLVGCSQESDYGQLEETIKILTSDEMDGRLTGTKGNDLALSFIEEKFREIGLEPLIADAETLLLQYPHKFHDLEKAKFQIQMISDSGDATDMIRGVDYLERTGYSSYEKTLPFTFDVQSPEIEQAYVVVKDRNSFQEAFEKSQGVFIVEEAFSKSLLIDTVDKPIIQISKDVYNRLKKISSGQIMINMSTEEEMIDAFNIAGKIPGKDNDNAIVLSAHFDHVGTVGDSIYRGAIDNASGVAVLLEIAKALGSSPEEFDSDIIIVAFNGEESGLQGSYHLAKELSDKYNSIYNINLDSLYKAPISIVSREGEVSDDLLGDLISVLKENSVDLNTDLSGGLTSDHSNFLFNHINALTISSQNVTPKIHHPLDTIEEIDFPSLLKITDSIIQFINDCHHKEYPDSHDHDHDHENLSQEDEEIHSEFYQTERAKLNHNEYVYKQNPKNDIYYFIANEDYTFTDLLEFKKYYPKIKYNPIIDEYHINSISVFNLYSEGIDMGELEEEKVYTQELSSDDVLLFSFRYSSINDEKQKLHVDISKETSRENTELDEVMVIKDIPYTLLYSSNKDYLLGFSYHQEVNGLTYVVSIVKGEEVVSEFEGRQTTGMETTLTKEGIRGLIEDIKIHEFVQKTIKSF</sequence>
<evidence type="ECO:0000259" key="1">
    <source>
        <dbReference type="Pfam" id="PF04389"/>
    </source>
</evidence>
<evidence type="ECO:0000313" key="2">
    <source>
        <dbReference type="EMBL" id="MBD7985447.1"/>
    </source>
</evidence>
<organism evidence="2 3">
    <name type="scientific">Sporosarcina quadrami</name>
    <dbReference type="NCBI Taxonomy" id="2762234"/>
    <lineage>
        <taxon>Bacteria</taxon>
        <taxon>Bacillati</taxon>
        <taxon>Bacillota</taxon>
        <taxon>Bacilli</taxon>
        <taxon>Bacillales</taxon>
        <taxon>Caryophanaceae</taxon>
        <taxon>Sporosarcina</taxon>
    </lineage>
</organism>
<dbReference type="PROSITE" id="PS51257">
    <property type="entry name" value="PROKAR_LIPOPROTEIN"/>
    <property type="match status" value="1"/>
</dbReference>
<protein>
    <submittedName>
        <fullName evidence="2">Zn-dependent exopeptidase M28</fullName>
    </submittedName>
</protein>
<evidence type="ECO:0000313" key="3">
    <source>
        <dbReference type="Proteomes" id="UP000626786"/>
    </source>
</evidence>
<keyword evidence="3" id="KW-1185">Reference proteome</keyword>
<dbReference type="SUPFAM" id="SSF53187">
    <property type="entry name" value="Zn-dependent exopeptidases"/>
    <property type="match status" value="1"/>
</dbReference>
<reference evidence="2 3" key="1">
    <citation type="submission" date="2020-08" db="EMBL/GenBank/DDBJ databases">
        <title>A Genomic Blueprint of the Chicken Gut Microbiome.</title>
        <authorList>
            <person name="Gilroy R."/>
            <person name="Ravi A."/>
            <person name="Getino M."/>
            <person name="Pursley I."/>
            <person name="Horton D.L."/>
            <person name="Alikhan N.-F."/>
            <person name="Baker D."/>
            <person name="Gharbi K."/>
            <person name="Hall N."/>
            <person name="Watson M."/>
            <person name="Adriaenssens E.M."/>
            <person name="Foster-Nyarko E."/>
            <person name="Jarju S."/>
            <person name="Secka A."/>
            <person name="Antonio M."/>
            <person name="Oren A."/>
            <person name="Chaudhuri R."/>
            <person name="La Ragione R.M."/>
            <person name="Hildebrand F."/>
            <person name="Pallen M.J."/>
        </authorList>
    </citation>
    <scope>NUCLEOTIDE SEQUENCE [LARGE SCALE GENOMIC DNA]</scope>
    <source>
        <strain evidence="2 3">Sa2YVA2</strain>
    </source>
</reference>
<accession>A0ABR8UBM5</accession>
<dbReference type="Pfam" id="PF04389">
    <property type="entry name" value="Peptidase_M28"/>
    <property type="match status" value="1"/>
</dbReference>